<evidence type="ECO:0000313" key="2">
    <source>
        <dbReference type="Proteomes" id="UP000218432"/>
    </source>
</evidence>
<evidence type="ECO:0000313" key="1">
    <source>
        <dbReference type="EMBL" id="BAX57716.1"/>
    </source>
</evidence>
<dbReference type="EMBL" id="AP018111">
    <property type="protein sequence ID" value="BAX57716.1"/>
    <property type="molecule type" value="Genomic_DNA"/>
</dbReference>
<reference evidence="1 2" key="1">
    <citation type="journal article" date="2017" name="Genome Announc.">
        <title>Complete Genome Sequence of Burkholderia stabilis FERMP-21014.</title>
        <authorList>
            <person name="Konishi K."/>
            <person name="Kumagai T."/>
            <person name="Sakasegawa S."/>
            <person name="Tamura T."/>
        </authorList>
    </citation>
    <scope>NUCLEOTIDE SEQUENCE [LARGE SCALE GENOMIC DNA]</scope>
    <source>
        <strain evidence="1 2">FERMP-21014</strain>
    </source>
</reference>
<protein>
    <submittedName>
        <fullName evidence="1">Uncharacterized protein</fullName>
    </submittedName>
</protein>
<organism evidence="1 2">
    <name type="scientific">Burkholderia stabilis</name>
    <dbReference type="NCBI Taxonomy" id="95485"/>
    <lineage>
        <taxon>Bacteria</taxon>
        <taxon>Pseudomonadati</taxon>
        <taxon>Pseudomonadota</taxon>
        <taxon>Betaproteobacteria</taxon>
        <taxon>Burkholderiales</taxon>
        <taxon>Burkholderiaceae</taxon>
        <taxon>Burkholderia</taxon>
        <taxon>Burkholderia cepacia complex</taxon>
    </lineage>
</organism>
<name>A0A1Y1BEY6_9BURK</name>
<proteinExistence type="predicted"/>
<gene>
    <name evidence="1" type="ORF">BSFP_005090</name>
</gene>
<dbReference type="AlphaFoldDB" id="A0A1Y1BEY6"/>
<sequence length="32" mass="3785">MRRRWSTAKHGTSVSAEGLTLVDREAWDQRKR</sequence>
<dbReference type="Proteomes" id="UP000218432">
    <property type="component" value="Chromosome 1"/>
</dbReference>
<accession>A0A1Y1BEY6</accession>